<feature type="transmembrane region" description="Helical" evidence="9">
    <location>
        <begin position="101"/>
        <end position="123"/>
    </location>
</feature>
<gene>
    <name evidence="11" type="ORF">TM49_08195</name>
</gene>
<dbReference type="Pfam" id="PF04290">
    <property type="entry name" value="DctQ"/>
    <property type="match status" value="1"/>
</dbReference>
<organism evidence="11 12">
    <name type="scientific">Martelella endophytica</name>
    <dbReference type="NCBI Taxonomy" id="1486262"/>
    <lineage>
        <taxon>Bacteria</taxon>
        <taxon>Pseudomonadati</taxon>
        <taxon>Pseudomonadota</taxon>
        <taxon>Alphaproteobacteria</taxon>
        <taxon>Hyphomicrobiales</taxon>
        <taxon>Aurantimonadaceae</taxon>
        <taxon>Martelella</taxon>
    </lineage>
</organism>
<keyword evidence="4 9" id="KW-0997">Cell inner membrane</keyword>
<feature type="domain" description="Tripartite ATP-independent periplasmic transporters DctQ component" evidence="10">
    <location>
        <begin position="36"/>
        <end position="162"/>
    </location>
</feature>
<keyword evidence="5 9" id="KW-0812">Transmembrane</keyword>
<evidence type="ECO:0000256" key="3">
    <source>
        <dbReference type="ARBA" id="ARBA00022475"/>
    </source>
</evidence>
<keyword evidence="6 9" id="KW-1133">Transmembrane helix</keyword>
<dbReference type="AlphaFoldDB" id="A0A0D5LPH1"/>
<evidence type="ECO:0000256" key="1">
    <source>
        <dbReference type="ARBA" id="ARBA00004429"/>
    </source>
</evidence>
<protein>
    <recommendedName>
        <fullName evidence="9">TRAP transporter small permease protein</fullName>
    </recommendedName>
</protein>
<comment type="subcellular location">
    <subcellularLocation>
        <location evidence="1 9">Cell inner membrane</location>
        <topology evidence="1 9">Multi-pass membrane protein</topology>
    </subcellularLocation>
</comment>
<keyword evidence="12" id="KW-1185">Reference proteome</keyword>
<dbReference type="HOGENOM" id="CLU_086356_8_6_5"/>
<dbReference type="Proteomes" id="UP000032611">
    <property type="component" value="Chromosome"/>
</dbReference>
<keyword evidence="3" id="KW-1003">Cell membrane</keyword>
<evidence type="ECO:0000313" key="11">
    <source>
        <dbReference type="EMBL" id="AJY45662.1"/>
    </source>
</evidence>
<dbReference type="PATRIC" id="fig|1486262.3.peg.1694"/>
<feature type="transmembrane region" description="Helical" evidence="9">
    <location>
        <begin position="64"/>
        <end position="89"/>
    </location>
</feature>
<keyword evidence="2 9" id="KW-0813">Transport</keyword>
<evidence type="ECO:0000256" key="8">
    <source>
        <dbReference type="ARBA" id="ARBA00038436"/>
    </source>
</evidence>
<name>A0A0D5LPH1_MAREN</name>
<evidence type="ECO:0000256" key="4">
    <source>
        <dbReference type="ARBA" id="ARBA00022519"/>
    </source>
</evidence>
<evidence type="ECO:0000313" key="12">
    <source>
        <dbReference type="Proteomes" id="UP000032611"/>
    </source>
</evidence>
<dbReference type="InterPro" id="IPR055348">
    <property type="entry name" value="DctQ"/>
</dbReference>
<accession>A0A0D5LPH1</accession>
<dbReference type="PANTHER" id="PTHR35011:SF10">
    <property type="entry name" value="TRAP TRANSPORTER SMALL PERMEASE PROTEIN"/>
    <property type="match status" value="1"/>
</dbReference>
<evidence type="ECO:0000256" key="5">
    <source>
        <dbReference type="ARBA" id="ARBA00022692"/>
    </source>
</evidence>
<comment type="similarity">
    <text evidence="8 9">Belongs to the TRAP transporter small permease family.</text>
</comment>
<dbReference type="EMBL" id="CP010803">
    <property type="protein sequence ID" value="AJY45662.1"/>
    <property type="molecule type" value="Genomic_DNA"/>
</dbReference>
<dbReference type="InterPro" id="IPR007387">
    <property type="entry name" value="TRAP_DctQ"/>
</dbReference>
<evidence type="ECO:0000256" key="2">
    <source>
        <dbReference type="ARBA" id="ARBA00022448"/>
    </source>
</evidence>
<dbReference type="GO" id="GO:0005886">
    <property type="term" value="C:plasma membrane"/>
    <property type="evidence" value="ECO:0007669"/>
    <property type="project" value="UniProtKB-SubCell"/>
</dbReference>
<comment type="function">
    <text evidence="9">Part of the tripartite ATP-independent periplasmic (TRAP) transport system.</text>
</comment>
<evidence type="ECO:0000256" key="9">
    <source>
        <dbReference type="RuleBase" id="RU369079"/>
    </source>
</evidence>
<evidence type="ECO:0000256" key="6">
    <source>
        <dbReference type="ARBA" id="ARBA00022989"/>
    </source>
</evidence>
<comment type="subunit">
    <text evidence="9">The complex comprises the extracytoplasmic solute receptor protein and the two transmembrane proteins.</text>
</comment>
<dbReference type="PANTHER" id="PTHR35011">
    <property type="entry name" value="2,3-DIKETO-L-GULONATE TRAP TRANSPORTER SMALL PERMEASE PROTEIN YIAM"/>
    <property type="match status" value="1"/>
</dbReference>
<dbReference type="OrthoDB" id="2877624at2"/>
<proteinExistence type="inferred from homology"/>
<evidence type="ECO:0000259" key="10">
    <source>
        <dbReference type="Pfam" id="PF04290"/>
    </source>
</evidence>
<reference evidence="11 12" key="1">
    <citation type="journal article" date="2015" name="Genome Announc.">
        <title>Complete genome sequence of Martelella endophytica YC6887, which has antifungal activity associated with a halophyte.</title>
        <authorList>
            <person name="Khan A."/>
            <person name="Khan H."/>
            <person name="Chung E.J."/>
            <person name="Hossain M.T."/>
            <person name="Chung Y.R."/>
        </authorList>
    </citation>
    <scope>NUCLEOTIDE SEQUENCE [LARGE SCALE GENOMIC DNA]</scope>
    <source>
        <strain evidence="11">YC6887</strain>
    </source>
</reference>
<dbReference type="RefSeq" id="WP_045680432.1">
    <property type="nucleotide sequence ID" value="NZ_CP010803.1"/>
</dbReference>
<dbReference type="GO" id="GO:0015740">
    <property type="term" value="P:C4-dicarboxylate transport"/>
    <property type="evidence" value="ECO:0007669"/>
    <property type="project" value="TreeGrafter"/>
</dbReference>
<evidence type="ECO:0000256" key="7">
    <source>
        <dbReference type="ARBA" id="ARBA00023136"/>
    </source>
</evidence>
<feature type="transmembrane region" description="Helical" evidence="9">
    <location>
        <begin position="143"/>
        <end position="167"/>
    </location>
</feature>
<dbReference type="KEGG" id="mey:TM49_08195"/>
<keyword evidence="7 9" id="KW-0472">Membrane</keyword>
<dbReference type="STRING" id="1486262.TM49_08195"/>
<sequence>MSDADFSSGDPSAAGPIARGIRILLSITAGALLMALMGLTVVDVVGRYLLNAPVKGAAEVSELLLVSIVFLGLPAVCLDGGHVTVDLVTKSLPRITERPRLFITGLISAGVLAVICWRLWAYGGQVDGYHLVTNSLRLPVAPVIWFCAIFTGISAVITLALALAALFKRTP</sequence>
<feature type="transmembrane region" description="Helical" evidence="9">
    <location>
        <begin position="21"/>
        <end position="44"/>
    </location>
</feature>
<dbReference type="GO" id="GO:0022857">
    <property type="term" value="F:transmembrane transporter activity"/>
    <property type="evidence" value="ECO:0007669"/>
    <property type="project" value="UniProtKB-UniRule"/>
</dbReference>